<dbReference type="EMBL" id="QEFC01002346">
    <property type="protein sequence ID" value="KAE9452787.1"/>
    <property type="molecule type" value="Genomic_DNA"/>
</dbReference>
<evidence type="ECO:0008006" key="4">
    <source>
        <dbReference type="Google" id="ProtNLM"/>
    </source>
</evidence>
<dbReference type="GO" id="GO:0016020">
    <property type="term" value="C:membrane"/>
    <property type="evidence" value="ECO:0007669"/>
    <property type="project" value="UniProtKB-SubCell"/>
</dbReference>
<dbReference type="OrthoDB" id="1909482at2759"/>
<keyword evidence="3" id="KW-1185">Reference proteome</keyword>
<dbReference type="AlphaFoldDB" id="A0A6A4LDJ6"/>
<dbReference type="InterPro" id="IPR051824">
    <property type="entry name" value="LRR_Rcpt-Like_S/T_Kinase"/>
</dbReference>
<dbReference type="Pfam" id="PF00560">
    <property type="entry name" value="LRR_1"/>
    <property type="match status" value="1"/>
</dbReference>
<dbReference type="PANTHER" id="PTHR48006:SF66">
    <property type="entry name" value="PROTEIN KINASE DOMAIN-CONTAINING PROTEIN"/>
    <property type="match status" value="1"/>
</dbReference>
<evidence type="ECO:0000256" key="1">
    <source>
        <dbReference type="ARBA" id="ARBA00004479"/>
    </source>
</evidence>
<gene>
    <name evidence="2" type="ORF">C3L33_15311</name>
</gene>
<dbReference type="InterPro" id="IPR001611">
    <property type="entry name" value="Leu-rich_rpt"/>
</dbReference>
<proteinExistence type="predicted"/>
<evidence type="ECO:0000313" key="3">
    <source>
        <dbReference type="Proteomes" id="UP000428333"/>
    </source>
</evidence>
<dbReference type="InterPro" id="IPR032675">
    <property type="entry name" value="LRR_dom_sf"/>
</dbReference>
<dbReference type="Gene3D" id="3.80.10.10">
    <property type="entry name" value="Ribonuclease Inhibitor"/>
    <property type="match status" value="1"/>
</dbReference>
<sequence>MFEGAVPAELGNLVNLHYFRLSSNSFTGKLPSFQSWEQLQILELEASGFEGPIPHNISLLRNLTEL</sequence>
<dbReference type="Proteomes" id="UP000428333">
    <property type="component" value="Linkage Group LG09"/>
</dbReference>
<name>A0A6A4LDJ6_9ERIC</name>
<evidence type="ECO:0000313" key="2">
    <source>
        <dbReference type="EMBL" id="KAE9452787.1"/>
    </source>
</evidence>
<comment type="caution">
    <text evidence="2">The sequence shown here is derived from an EMBL/GenBank/DDBJ whole genome shotgun (WGS) entry which is preliminary data.</text>
</comment>
<dbReference type="SUPFAM" id="SSF52058">
    <property type="entry name" value="L domain-like"/>
    <property type="match status" value="1"/>
</dbReference>
<protein>
    <recommendedName>
        <fullName evidence="4">Leucine-rich repeat-containing N-terminal plant-type domain-containing protein</fullName>
    </recommendedName>
</protein>
<feature type="non-terminal residue" evidence="2">
    <location>
        <position position="1"/>
    </location>
</feature>
<dbReference type="PANTHER" id="PTHR48006">
    <property type="entry name" value="LEUCINE-RICH REPEAT-CONTAINING PROTEIN DDB_G0281931-RELATED"/>
    <property type="match status" value="1"/>
</dbReference>
<comment type="subcellular location">
    <subcellularLocation>
        <location evidence="1">Membrane</location>
        <topology evidence="1">Single-pass type I membrane protein</topology>
    </subcellularLocation>
</comment>
<organism evidence="2 3">
    <name type="scientific">Rhododendron williamsianum</name>
    <dbReference type="NCBI Taxonomy" id="262921"/>
    <lineage>
        <taxon>Eukaryota</taxon>
        <taxon>Viridiplantae</taxon>
        <taxon>Streptophyta</taxon>
        <taxon>Embryophyta</taxon>
        <taxon>Tracheophyta</taxon>
        <taxon>Spermatophyta</taxon>
        <taxon>Magnoliopsida</taxon>
        <taxon>eudicotyledons</taxon>
        <taxon>Gunneridae</taxon>
        <taxon>Pentapetalae</taxon>
        <taxon>asterids</taxon>
        <taxon>Ericales</taxon>
        <taxon>Ericaceae</taxon>
        <taxon>Ericoideae</taxon>
        <taxon>Rhodoreae</taxon>
        <taxon>Rhododendron</taxon>
    </lineage>
</organism>
<reference evidence="2 3" key="1">
    <citation type="journal article" date="2019" name="Genome Biol. Evol.">
        <title>The Rhododendron genome and chromosomal organization provide insight into shared whole-genome duplications across the heath family (Ericaceae).</title>
        <authorList>
            <person name="Soza V.L."/>
            <person name="Lindsley D."/>
            <person name="Waalkes A."/>
            <person name="Ramage E."/>
            <person name="Patwardhan R.P."/>
            <person name="Burton J.N."/>
            <person name="Adey A."/>
            <person name="Kumar A."/>
            <person name="Qiu R."/>
            <person name="Shendure J."/>
            <person name="Hall B."/>
        </authorList>
    </citation>
    <scope>NUCLEOTIDE SEQUENCE [LARGE SCALE GENOMIC DNA]</scope>
    <source>
        <strain evidence="2">RSF 1966-606</strain>
    </source>
</reference>
<accession>A0A6A4LDJ6</accession>